<gene>
    <name evidence="1" type="ORF">HMPREF0766_12400</name>
</gene>
<name>D7VN30_SPHSI</name>
<accession>D7VN30</accession>
<comment type="caution">
    <text evidence="1">The sequence shown here is derived from an EMBL/GenBank/DDBJ whole genome shotgun (WGS) entry which is preliminary data.</text>
</comment>
<evidence type="ECO:0000313" key="1">
    <source>
        <dbReference type="EMBL" id="EFK57327.1"/>
    </source>
</evidence>
<dbReference type="AlphaFoldDB" id="D7VN30"/>
<dbReference type="RefSeq" id="WP_002992930.1">
    <property type="nucleotide sequence ID" value="NZ_GL379770.1"/>
</dbReference>
<dbReference type="STRING" id="525373.HMPREF0766_12400"/>
<organism evidence="1 2">
    <name type="scientific">Sphingobacterium spiritivorum ATCC 33861</name>
    <dbReference type="NCBI Taxonomy" id="525373"/>
    <lineage>
        <taxon>Bacteria</taxon>
        <taxon>Pseudomonadati</taxon>
        <taxon>Bacteroidota</taxon>
        <taxon>Sphingobacteriia</taxon>
        <taxon>Sphingobacteriales</taxon>
        <taxon>Sphingobacteriaceae</taxon>
        <taxon>Sphingobacterium</taxon>
    </lineage>
</organism>
<protein>
    <submittedName>
        <fullName evidence="1">Uncharacterized protein</fullName>
    </submittedName>
</protein>
<proteinExistence type="predicted"/>
<sequence length="106" mass="11929">MGKKEILRRLAALEDAVGISEEIEFADGSKIKIDNRVEDKNGRVGDVCKFWDYDSRDYVIGVMTGYSPSLFVIPTTYYCNGLRFLNAIRLNKSEVVELLFGKEIGG</sequence>
<reference evidence="1" key="1">
    <citation type="submission" date="2010-07" db="EMBL/GenBank/DDBJ databases">
        <authorList>
            <person name="Muzny D."/>
            <person name="Qin X."/>
            <person name="Buhay C."/>
            <person name="Dugan-Rocha S."/>
            <person name="Ding Y."/>
            <person name="Chen G."/>
            <person name="Hawes A."/>
            <person name="Holder M."/>
            <person name="Jhangiani S."/>
            <person name="Johnson A."/>
            <person name="Khan Z."/>
            <person name="Li Z."/>
            <person name="Liu W."/>
            <person name="Liu X."/>
            <person name="Perez L."/>
            <person name="Shen H."/>
            <person name="Wang Q."/>
            <person name="Watt J."/>
            <person name="Xi L."/>
            <person name="Xin Y."/>
            <person name="Zhou J."/>
            <person name="Deng J."/>
            <person name="Jiang H."/>
            <person name="Liu Y."/>
            <person name="Qu J."/>
            <person name="Song X.-Z."/>
            <person name="Zhang L."/>
            <person name="Villasana D."/>
            <person name="Johnson A."/>
            <person name="Liu J."/>
            <person name="Liyanage D."/>
            <person name="Lorensuhewa L."/>
            <person name="Robinson T."/>
            <person name="Song A."/>
            <person name="Song B.-B."/>
            <person name="Dinh H."/>
            <person name="Thornton R."/>
            <person name="Coyle M."/>
            <person name="Francisco L."/>
            <person name="Jackson L."/>
            <person name="Javaid M."/>
            <person name="Korchina V."/>
            <person name="Kovar C."/>
            <person name="Mata R."/>
            <person name="Mathew T."/>
            <person name="Ngo R."/>
            <person name="Nguyen L."/>
            <person name="Nguyen N."/>
            <person name="Okwuonu G."/>
            <person name="Ongeri F."/>
            <person name="Pham C."/>
            <person name="Simmons D."/>
            <person name="Wilczek-Boney K."/>
            <person name="Hale W."/>
            <person name="Jakkamsetti A."/>
            <person name="Pham P."/>
            <person name="Ruth R."/>
            <person name="San Lucas F."/>
            <person name="Warren J."/>
            <person name="Zhang J."/>
            <person name="Zhao Z."/>
            <person name="Zhou C."/>
            <person name="Zhu D."/>
            <person name="Lee S."/>
            <person name="Bess C."/>
            <person name="Blankenburg K."/>
            <person name="Forbes L."/>
            <person name="Fu Q."/>
            <person name="Gubbala S."/>
            <person name="Hirani K."/>
            <person name="Jayaseelan J.C."/>
            <person name="Lara F."/>
            <person name="Munidasa M."/>
            <person name="Palculict T."/>
            <person name="Patil S."/>
            <person name="Pu L.-L."/>
            <person name="Saada N."/>
            <person name="Tang L."/>
            <person name="Weissenberger G."/>
            <person name="Zhu Y."/>
            <person name="Hemphill L."/>
            <person name="Shang Y."/>
            <person name="Youmans B."/>
            <person name="Ayvaz T."/>
            <person name="Ross M."/>
            <person name="Santibanez J."/>
            <person name="Aqrawi P."/>
            <person name="Gross S."/>
            <person name="Joshi V."/>
            <person name="Fowler G."/>
            <person name="Nazareth L."/>
            <person name="Reid J."/>
            <person name="Worley K."/>
            <person name="Petrosino J."/>
            <person name="Highlander S."/>
            <person name="Gibbs R."/>
        </authorList>
    </citation>
    <scope>NUCLEOTIDE SEQUENCE [LARGE SCALE GENOMIC DNA]</scope>
    <source>
        <strain evidence="1">ATCC 33861</strain>
    </source>
</reference>
<keyword evidence="2" id="KW-1185">Reference proteome</keyword>
<evidence type="ECO:0000313" key="2">
    <source>
        <dbReference type="Proteomes" id="UP000006258"/>
    </source>
</evidence>
<dbReference type="GeneID" id="95427997"/>
<dbReference type="Proteomes" id="UP000006258">
    <property type="component" value="Unassembled WGS sequence"/>
</dbReference>
<dbReference type="HOGENOM" id="CLU_2221547_0_0_10"/>
<dbReference type="EMBL" id="ACHA02000011">
    <property type="protein sequence ID" value="EFK57327.1"/>
    <property type="molecule type" value="Genomic_DNA"/>
</dbReference>